<comment type="subcellular location">
    <subcellularLocation>
        <location evidence="1">Peroxisome</location>
    </subcellularLocation>
</comment>
<sequence length="550" mass="61648">MNKEKCNGDGVGEEQVRSFVIEDGILKGEEEEFLENGKNNYGEALMEQMRKNSKLVAQVDVTTENEDTYGSILDRSIRCALWLRNQNIRPNDVIAMCSHNHMNQVIPALASMYIGAILNPWWDYGLTPDLAKHFINLTKPKVLFVNEECAKVAIEVAREMKYNLKIIIFGELNGYESFDKIIGKPGPIEIKNFECEKLSSVDHPALILYTSGTTGMPKGALHSHKSMFGNINNVMDNVKKNNALWYSTFCWVSGILCTFATIKVAGKRFIPGPFVEEDTCRIIEKYKINWVLMGTSMANRLLKSGAIPQFDVSSITLITIGGAPLKEESQELIRQAFPNSNVFQAYGTTELGGAATFQSKNYKVNSVGKLVKNFQLKIIEPETGKILGPNEKGEACFKTSFMMTEYYRNPEGTKKSIDDEGWLHTGDLAYYDEDGALFIIERLNELIKWRGHHVPPAVIEQLIQTLPGVAEVAVVPVPHLEDDEQPFAFIVKTPDSNVTEDIVHELVGKTLPDQMKLRAGIKFMDEIPHTASGKIGRRQLKALALTMFQK</sequence>
<evidence type="ECO:0000256" key="1">
    <source>
        <dbReference type="ARBA" id="ARBA00004275"/>
    </source>
</evidence>
<keyword evidence="3" id="KW-0436">Ligase</keyword>
<gene>
    <name evidence="8" type="ORF">PV328_007008</name>
</gene>
<dbReference type="InterPro" id="IPR000873">
    <property type="entry name" value="AMP-dep_synth/lig_dom"/>
</dbReference>
<dbReference type="PROSITE" id="PS00455">
    <property type="entry name" value="AMP_BINDING"/>
    <property type="match status" value="1"/>
</dbReference>
<dbReference type="EMBL" id="JAQQBS010000002">
    <property type="protein sequence ID" value="KAK0173866.1"/>
    <property type="molecule type" value="Genomic_DNA"/>
</dbReference>
<dbReference type="InterPro" id="IPR025110">
    <property type="entry name" value="AMP-bd_C"/>
</dbReference>
<keyword evidence="5" id="KW-0812">Transmembrane</keyword>
<feature type="domain" description="AMP-dependent synthetase/ligase" evidence="6">
    <location>
        <begin position="47"/>
        <end position="407"/>
    </location>
</feature>
<comment type="caution">
    <text evidence="8">The sequence shown here is derived from an EMBL/GenBank/DDBJ whole genome shotgun (WGS) entry which is preliminary data.</text>
</comment>
<dbReference type="Proteomes" id="UP001168990">
    <property type="component" value="Unassembled WGS sequence"/>
</dbReference>
<name>A0AA39FQW6_9HYME</name>
<dbReference type="GO" id="GO:0016405">
    <property type="term" value="F:CoA-ligase activity"/>
    <property type="evidence" value="ECO:0007669"/>
    <property type="project" value="TreeGrafter"/>
</dbReference>
<organism evidence="8 9">
    <name type="scientific">Microctonus aethiopoides</name>
    <dbReference type="NCBI Taxonomy" id="144406"/>
    <lineage>
        <taxon>Eukaryota</taxon>
        <taxon>Metazoa</taxon>
        <taxon>Ecdysozoa</taxon>
        <taxon>Arthropoda</taxon>
        <taxon>Hexapoda</taxon>
        <taxon>Insecta</taxon>
        <taxon>Pterygota</taxon>
        <taxon>Neoptera</taxon>
        <taxon>Endopterygota</taxon>
        <taxon>Hymenoptera</taxon>
        <taxon>Apocrita</taxon>
        <taxon>Ichneumonoidea</taxon>
        <taxon>Braconidae</taxon>
        <taxon>Euphorinae</taxon>
        <taxon>Microctonus</taxon>
    </lineage>
</organism>
<comment type="similarity">
    <text evidence="2">Belongs to the ATP-dependent AMP-binding enzyme family.</text>
</comment>
<dbReference type="InterPro" id="IPR020845">
    <property type="entry name" value="AMP-binding_CS"/>
</dbReference>
<dbReference type="PANTHER" id="PTHR24096:SF149">
    <property type="entry name" value="AMP-BINDING DOMAIN-CONTAINING PROTEIN-RELATED"/>
    <property type="match status" value="1"/>
</dbReference>
<evidence type="ECO:0000259" key="6">
    <source>
        <dbReference type="Pfam" id="PF00501"/>
    </source>
</evidence>
<evidence type="ECO:0000256" key="5">
    <source>
        <dbReference type="SAM" id="Phobius"/>
    </source>
</evidence>
<evidence type="ECO:0000256" key="2">
    <source>
        <dbReference type="ARBA" id="ARBA00006432"/>
    </source>
</evidence>
<evidence type="ECO:0000259" key="7">
    <source>
        <dbReference type="Pfam" id="PF13193"/>
    </source>
</evidence>
<dbReference type="SUPFAM" id="SSF56801">
    <property type="entry name" value="Acetyl-CoA synthetase-like"/>
    <property type="match status" value="1"/>
</dbReference>
<dbReference type="Pfam" id="PF00501">
    <property type="entry name" value="AMP-binding"/>
    <property type="match status" value="1"/>
</dbReference>
<dbReference type="PANTHER" id="PTHR24096">
    <property type="entry name" value="LONG-CHAIN-FATTY-ACID--COA LIGASE"/>
    <property type="match status" value="1"/>
</dbReference>
<feature type="transmembrane region" description="Helical" evidence="5">
    <location>
        <begin position="243"/>
        <end position="262"/>
    </location>
</feature>
<keyword evidence="5" id="KW-0472">Membrane</keyword>
<evidence type="ECO:0008006" key="10">
    <source>
        <dbReference type="Google" id="ProtNLM"/>
    </source>
</evidence>
<dbReference type="Pfam" id="PF13193">
    <property type="entry name" value="AMP-binding_C"/>
    <property type="match status" value="1"/>
</dbReference>
<dbReference type="GO" id="GO:0005777">
    <property type="term" value="C:peroxisome"/>
    <property type="evidence" value="ECO:0007669"/>
    <property type="project" value="UniProtKB-SubCell"/>
</dbReference>
<evidence type="ECO:0000256" key="3">
    <source>
        <dbReference type="ARBA" id="ARBA00022598"/>
    </source>
</evidence>
<evidence type="ECO:0000313" key="8">
    <source>
        <dbReference type="EMBL" id="KAK0173866.1"/>
    </source>
</evidence>
<reference evidence="8" key="2">
    <citation type="submission" date="2023-03" db="EMBL/GenBank/DDBJ databases">
        <authorList>
            <person name="Inwood S.N."/>
            <person name="Skelly J.G."/>
            <person name="Guhlin J."/>
            <person name="Harrop T.W.R."/>
            <person name="Goldson S.G."/>
            <person name="Dearden P.K."/>
        </authorList>
    </citation>
    <scope>NUCLEOTIDE SEQUENCE</scope>
    <source>
        <strain evidence="8">Irish</strain>
        <tissue evidence="8">Whole body</tissue>
    </source>
</reference>
<reference evidence="8" key="1">
    <citation type="journal article" date="2023" name="bioRxiv">
        <title>Scaffold-level genome assemblies of two parasitoid biocontrol wasps reveal the parthenogenesis mechanism and an associated novel virus.</title>
        <authorList>
            <person name="Inwood S."/>
            <person name="Skelly J."/>
            <person name="Guhlin J."/>
            <person name="Harrop T."/>
            <person name="Goldson S."/>
            <person name="Dearden P."/>
        </authorList>
    </citation>
    <scope>NUCLEOTIDE SEQUENCE</scope>
    <source>
        <strain evidence="8">Irish</strain>
        <tissue evidence="8">Whole body</tissue>
    </source>
</reference>
<evidence type="ECO:0000256" key="4">
    <source>
        <dbReference type="ARBA" id="ARBA00023140"/>
    </source>
</evidence>
<dbReference type="Gene3D" id="3.40.50.12780">
    <property type="entry name" value="N-terminal domain of ligase-like"/>
    <property type="match status" value="1"/>
</dbReference>
<proteinExistence type="inferred from homology"/>
<protein>
    <recommendedName>
        <fullName evidence="10">Luciferin 4-monooxygenase</fullName>
    </recommendedName>
</protein>
<keyword evidence="9" id="KW-1185">Reference proteome</keyword>
<dbReference type="AlphaFoldDB" id="A0AA39FQW6"/>
<feature type="domain" description="AMP-binding enzyme C-terminal" evidence="7">
    <location>
        <begin position="459"/>
        <end position="534"/>
    </location>
</feature>
<dbReference type="InterPro" id="IPR045851">
    <property type="entry name" value="AMP-bd_C_sf"/>
</dbReference>
<accession>A0AA39FQW6</accession>
<dbReference type="Gene3D" id="3.30.300.30">
    <property type="match status" value="1"/>
</dbReference>
<dbReference type="InterPro" id="IPR042099">
    <property type="entry name" value="ANL_N_sf"/>
</dbReference>
<keyword evidence="5" id="KW-1133">Transmembrane helix</keyword>
<keyword evidence="4" id="KW-0576">Peroxisome</keyword>
<evidence type="ECO:0000313" key="9">
    <source>
        <dbReference type="Proteomes" id="UP001168990"/>
    </source>
</evidence>